<evidence type="ECO:0000313" key="2">
    <source>
        <dbReference type="EMBL" id="MTV44686.1"/>
    </source>
</evidence>
<keyword evidence="2" id="KW-0413">Isomerase</keyword>
<feature type="transmembrane region" description="Helical" evidence="1">
    <location>
        <begin position="9"/>
        <end position="27"/>
    </location>
</feature>
<sequence>MLNKVKTKALISVGAVAATSFILMMGYTA</sequence>
<keyword evidence="1" id="KW-1133">Transmembrane helix</keyword>
<evidence type="ECO:0000256" key="1">
    <source>
        <dbReference type="SAM" id="Phobius"/>
    </source>
</evidence>
<organism evidence="2 3">
    <name type="scientific">Streptococcus pneumoniae</name>
    <dbReference type="NCBI Taxonomy" id="1313"/>
    <lineage>
        <taxon>Bacteria</taxon>
        <taxon>Bacillati</taxon>
        <taxon>Bacillota</taxon>
        <taxon>Bacilli</taxon>
        <taxon>Lactobacillales</taxon>
        <taxon>Streptococcaceae</taxon>
        <taxon>Streptococcus</taxon>
    </lineage>
</organism>
<feature type="non-terminal residue" evidence="2">
    <location>
        <position position="29"/>
    </location>
</feature>
<accession>A0A7X3BZI9</accession>
<evidence type="ECO:0000313" key="3">
    <source>
        <dbReference type="Proteomes" id="UP000467349"/>
    </source>
</evidence>
<dbReference type="GO" id="GO:0016853">
    <property type="term" value="F:isomerase activity"/>
    <property type="evidence" value="ECO:0007669"/>
    <property type="project" value="UniProtKB-KW"/>
</dbReference>
<keyword evidence="1" id="KW-0812">Transmembrane</keyword>
<keyword evidence="1" id="KW-0472">Membrane</keyword>
<name>A0A7X3BZI9_STREE</name>
<dbReference type="EMBL" id="WNHU01000686">
    <property type="protein sequence ID" value="MTV44686.1"/>
    <property type="molecule type" value="Genomic_DNA"/>
</dbReference>
<reference evidence="2 3" key="1">
    <citation type="submission" date="2019-11" db="EMBL/GenBank/DDBJ databases">
        <title>Growth characteristics of pneumococcus vary with the chemical composition of the capsule and with environmental conditions.</title>
        <authorList>
            <person name="Tothpal A."/>
            <person name="Desobry K."/>
            <person name="Joshi S."/>
            <person name="Wyllie A.L."/>
            <person name="Weinberger D.M."/>
        </authorList>
    </citation>
    <scope>NUCLEOTIDE SEQUENCE [LARGE SCALE GENOMIC DNA]</scope>
    <source>
        <strain evidence="3">pnumococcus09N</strain>
    </source>
</reference>
<dbReference type="Proteomes" id="UP000467349">
    <property type="component" value="Unassembled WGS sequence"/>
</dbReference>
<comment type="caution">
    <text evidence="2">The sequence shown here is derived from an EMBL/GenBank/DDBJ whole genome shotgun (WGS) entry which is preliminary data.</text>
</comment>
<dbReference type="AlphaFoldDB" id="A0A7X3BZI9"/>
<protein>
    <submittedName>
        <fullName evidence="2">Peptidylprolyl isomerase</fullName>
    </submittedName>
</protein>
<gene>
    <name evidence="2" type="ORF">GM545_14225</name>
</gene>
<proteinExistence type="predicted"/>